<evidence type="ECO:0000313" key="2">
    <source>
        <dbReference type="Proteomes" id="UP001642360"/>
    </source>
</evidence>
<dbReference type="Proteomes" id="UP001642360">
    <property type="component" value="Unassembled WGS sequence"/>
</dbReference>
<protein>
    <submittedName>
        <fullName evidence="1">Uncharacterized protein</fullName>
    </submittedName>
</protein>
<accession>A0ABC8T6S8</accession>
<reference evidence="1 2" key="1">
    <citation type="submission" date="2024-02" db="EMBL/GenBank/DDBJ databases">
        <authorList>
            <person name="Vignale AGUSTIN F."/>
            <person name="Sosa J E."/>
            <person name="Modenutti C."/>
        </authorList>
    </citation>
    <scope>NUCLEOTIDE SEQUENCE [LARGE SCALE GENOMIC DNA]</scope>
</reference>
<keyword evidence="2" id="KW-1185">Reference proteome</keyword>
<comment type="caution">
    <text evidence="1">The sequence shown here is derived from an EMBL/GenBank/DDBJ whole genome shotgun (WGS) entry which is preliminary data.</text>
</comment>
<proteinExistence type="predicted"/>
<name>A0ABC8T6S8_9AQUA</name>
<dbReference type="EMBL" id="CAUOFW020004325">
    <property type="protein sequence ID" value="CAK9165123.1"/>
    <property type="molecule type" value="Genomic_DNA"/>
</dbReference>
<organism evidence="1 2">
    <name type="scientific">Ilex paraguariensis</name>
    <name type="common">yerba mate</name>
    <dbReference type="NCBI Taxonomy" id="185542"/>
    <lineage>
        <taxon>Eukaryota</taxon>
        <taxon>Viridiplantae</taxon>
        <taxon>Streptophyta</taxon>
        <taxon>Embryophyta</taxon>
        <taxon>Tracheophyta</taxon>
        <taxon>Spermatophyta</taxon>
        <taxon>Magnoliopsida</taxon>
        <taxon>eudicotyledons</taxon>
        <taxon>Gunneridae</taxon>
        <taxon>Pentapetalae</taxon>
        <taxon>asterids</taxon>
        <taxon>campanulids</taxon>
        <taxon>Aquifoliales</taxon>
        <taxon>Aquifoliaceae</taxon>
        <taxon>Ilex</taxon>
    </lineage>
</organism>
<feature type="non-terminal residue" evidence="1">
    <location>
        <position position="74"/>
    </location>
</feature>
<evidence type="ECO:0000313" key="1">
    <source>
        <dbReference type="EMBL" id="CAK9165123.1"/>
    </source>
</evidence>
<gene>
    <name evidence="1" type="ORF">ILEXP_LOCUS34270</name>
</gene>
<dbReference type="AlphaFoldDB" id="A0ABC8T6S8"/>
<sequence length="74" mass="8541">MEIPTKSNNLLIYQMSDTNLTKALENIVSNYEFLLARSSQYDSNNRIESSLFIWLLPKNFACKAIKIFGVIHTQ</sequence>